<comment type="caution">
    <text evidence="2">The sequence shown here is derived from an EMBL/GenBank/DDBJ whole genome shotgun (WGS) entry which is preliminary data.</text>
</comment>
<accession>X6N3F2</accession>
<feature type="non-terminal residue" evidence="2">
    <location>
        <position position="1"/>
    </location>
</feature>
<name>X6N3F2_RETFI</name>
<dbReference type="InterPro" id="IPR031615">
    <property type="entry name" value="Zfn-C6H2"/>
</dbReference>
<evidence type="ECO:0000313" key="2">
    <source>
        <dbReference type="EMBL" id="ETO20284.1"/>
    </source>
</evidence>
<dbReference type="OrthoDB" id="3209743at2759"/>
<feature type="domain" description="C6H2-type" evidence="1">
    <location>
        <begin position="48"/>
        <end position="94"/>
    </location>
</feature>
<dbReference type="EMBL" id="ASPP01012767">
    <property type="protein sequence ID" value="ETO20284.1"/>
    <property type="molecule type" value="Genomic_DNA"/>
</dbReference>
<evidence type="ECO:0000259" key="1">
    <source>
        <dbReference type="Pfam" id="PF15801"/>
    </source>
</evidence>
<keyword evidence="3" id="KW-1185">Reference proteome</keyword>
<dbReference type="Pfam" id="PF15801">
    <property type="entry name" value="zf-C6H2"/>
    <property type="match status" value="1"/>
</dbReference>
<reference evidence="2 3" key="1">
    <citation type="journal article" date="2013" name="Curr. Biol.">
        <title>The Genome of the Foraminiferan Reticulomyxa filosa.</title>
        <authorList>
            <person name="Glockner G."/>
            <person name="Hulsmann N."/>
            <person name="Schleicher M."/>
            <person name="Noegel A.A."/>
            <person name="Eichinger L."/>
            <person name="Gallinger C."/>
            <person name="Pawlowski J."/>
            <person name="Sierra R."/>
            <person name="Euteneuer U."/>
            <person name="Pillet L."/>
            <person name="Moustafa A."/>
            <person name="Platzer M."/>
            <person name="Groth M."/>
            <person name="Szafranski K."/>
            <person name="Schliwa M."/>
        </authorList>
    </citation>
    <scope>NUCLEOTIDE SEQUENCE [LARGE SCALE GENOMIC DNA]</scope>
</reference>
<gene>
    <name evidence="2" type="ORF">RFI_16932</name>
</gene>
<dbReference type="Gene3D" id="6.10.140.2220">
    <property type="match status" value="1"/>
</dbReference>
<dbReference type="Proteomes" id="UP000023152">
    <property type="component" value="Unassembled WGS sequence"/>
</dbReference>
<proteinExistence type="predicted"/>
<sequence>LTLKYEPPVEGCTLHPFILLKCKNGGTMVADESSDVLYRWYRSAQRLCSSENCGKPAKLQCLSCCKLDVTSKETYFCSRECMKNSWHTHQKLHGKFMLAAAQVAKKEATQFFDLDKWQDDDVTMKFLFYFLFLGGGNEGNQELKVLPAEEAKGSHRKFRQIVLQVPTTD</sequence>
<organism evidence="2 3">
    <name type="scientific">Reticulomyxa filosa</name>
    <dbReference type="NCBI Taxonomy" id="46433"/>
    <lineage>
        <taxon>Eukaryota</taxon>
        <taxon>Sar</taxon>
        <taxon>Rhizaria</taxon>
        <taxon>Retaria</taxon>
        <taxon>Foraminifera</taxon>
        <taxon>Monothalamids</taxon>
        <taxon>Reticulomyxidae</taxon>
        <taxon>Reticulomyxa</taxon>
    </lineage>
</organism>
<evidence type="ECO:0000313" key="3">
    <source>
        <dbReference type="Proteomes" id="UP000023152"/>
    </source>
</evidence>
<protein>
    <recommendedName>
        <fullName evidence="1">C6H2-type domain-containing protein</fullName>
    </recommendedName>
</protein>
<dbReference type="AlphaFoldDB" id="X6N3F2"/>